<evidence type="ECO:0000256" key="1">
    <source>
        <dbReference type="ARBA" id="ARBA00023157"/>
    </source>
</evidence>
<name>A0A383VMI1_TETOB</name>
<feature type="domain" description="Sushi" evidence="2">
    <location>
        <begin position="219"/>
        <end position="280"/>
    </location>
</feature>
<evidence type="ECO:0000259" key="2">
    <source>
        <dbReference type="SMART" id="SM00032"/>
    </source>
</evidence>
<protein>
    <recommendedName>
        <fullName evidence="2">Sushi domain-containing protein</fullName>
    </recommendedName>
</protein>
<accession>A0A383VMI1</accession>
<dbReference type="SUPFAM" id="SSF57535">
    <property type="entry name" value="Complement control module/SCR domain"/>
    <property type="match status" value="1"/>
</dbReference>
<dbReference type="AlphaFoldDB" id="A0A383VMI1"/>
<reference evidence="3 4" key="1">
    <citation type="submission" date="2016-10" db="EMBL/GenBank/DDBJ databases">
        <authorList>
            <person name="Cai Z."/>
        </authorList>
    </citation>
    <scope>NUCLEOTIDE SEQUENCE [LARGE SCALE GENOMIC DNA]</scope>
</reference>
<sequence>MTTTTLASTACNACRPGRYCDFTSTPTAREATTSTPSCLQCPLGSISAGGPFFTTNNTGPACTACPGASTTAVPGSARCTFCKPGQQGRCRAVLALLAPGLLGASLHQTSPVRHARLAPTPPAQAVHHLASARSRLVCQRATVLPTLRLAASVEKHPPTCTSNLQIQPYGDCGQAVQDGCGGICELKCSSKSQCMFGTQSVVDTGVCVPFPEPTTCYSLGLPPALELGEWNNTCLSTPIGGNCTATCPDKYQPGSSGPPTTACTIDAAKGLAWGNPTGSCELSAVPVLDCVGRPAKSQNGSWSCGDRTADGGLCQGVCDTSYTMTGILSAKCTNGIWGTAQGACTATPPPVIGVDLGLTDCGTAGRDVTATQLLLLQKDDAWATYTLPFDLPSYGVNYNLLGVNSNGYVTFGAPTSAAACASSNAWLTPGVCVPNGGAAAVFFDDLLPDSVLACESPNAQDPANPYVIIQYTVAASFKPLLTGIMGPGSTGPKTYNTFSFKKESLKAGMALLFKAKGAAGYANATTWTDAVKHVKYVQHPSGPPRPVITFPSADDFVHIDYLKLDWTMSAGSLGTASSVT</sequence>
<keyword evidence="1" id="KW-1015">Disulfide bond</keyword>
<proteinExistence type="predicted"/>
<dbReference type="SMART" id="SM00032">
    <property type="entry name" value="CCP"/>
    <property type="match status" value="2"/>
</dbReference>
<feature type="domain" description="Sushi" evidence="2">
    <location>
        <begin position="290"/>
        <end position="344"/>
    </location>
</feature>
<dbReference type="InterPro" id="IPR000436">
    <property type="entry name" value="Sushi_SCR_CCP_dom"/>
</dbReference>
<dbReference type="EMBL" id="FNXT01000687">
    <property type="protein sequence ID" value="SZX66133.1"/>
    <property type="molecule type" value="Genomic_DNA"/>
</dbReference>
<evidence type="ECO:0000313" key="4">
    <source>
        <dbReference type="Proteomes" id="UP000256970"/>
    </source>
</evidence>
<dbReference type="InterPro" id="IPR035976">
    <property type="entry name" value="Sushi/SCR/CCP_sf"/>
</dbReference>
<organism evidence="3 4">
    <name type="scientific">Tetradesmus obliquus</name>
    <name type="common">Green alga</name>
    <name type="synonym">Acutodesmus obliquus</name>
    <dbReference type="NCBI Taxonomy" id="3088"/>
    <lineage>
        <taxon>Eukaryota</taxon>
        <taxon>Viridiplantae</taxon>
        <taxon>Chlorophyta</taxon>
        <taxon>core chlorophytes</taxon>
        <taxon>Chlorophyceae</taxon>
        <taxon>CS clade</taxon>
        <taxon>Sphaeropleales</taxon>
        <taxon>Scenedesmaceae</taxon>
        <taxon>Tetradesmus</taxon>
    </lineage>
</organism>
<evidence type="ECO:0000313" key="3">
    <source>
        <dbReference type="EMBL" id="SZX66133.1"/>
    </source>
</evidence>
<gene>
    <name evidence="3" type="ORF">BQ4739_LOCUS6573</name>
</gene>
<keyword evidence="4" id="KW-1185">Reference proteome</keyword>
<dbReference type="Proteomes" id="UP000256970">
    <property type="component" value="Unassembled WGS sequence"/>
</dbReference>